<feature type="domain" description="NAD-dependent epimerase/dehydratase" evidence="1">
    <location>
        <begin position="28"/>
        <end position="89"/>
    </location>
</feature>
<dbReference type="RefSeq" id="WP_133359856.1">
    <property type="nucleotide sequence ID" value="NZ_SMUV01000065.1"/>
</dbReference>
<reference evidence="2 3" key="1">
    <citation type="submission" date="2019-03" db="EMBL/GenBank/DDBJ databases">
        <title>Ruegeria lutea sp. nov., a novel strain, isolated from marine sediment, the Masan Bay, South Korea.</title>
        <authorList>
            <person name="Kim J."/>
            <person name="Kim D.-Y."/>
            <person name="Lee S.-S."/>
        </authorList>
    </citation>
    <scope>NUCLEOTIDE SEQUENCE [LARGE SCALE GENOMIC DNA]</scope>
    <source>
        <strain evidence="2 3">318-1</strain>
    </source>
</reference>
<dbReference type="Gene3D" id="3.40.50.720">
    <property type="entry name" value="NAD(P)-binding Rossmann-like Domain"/>
    <property type="match status" value="1"/>
</dbReference>
<dbReference type="AlphaFoldDB" id="A0A4R5V635"/>
<sequence length="90" mass="9925">MPATSFLDKGADIRADIAENPVPTVGPIEAMRRHGRRRLMVLSSGGTVYGTPERDPIFQGQPTNPISCCGIVKLALEKYLEMEHRPHGLR</sequence>
<organism evidence="2 3">
    <name type="scientific">Antarcticimicrobium luteum</name>
    <dbReference type="NCBI Taxonomy" id="2547397"/>
    <lineage>
        <taxon>Bacteria</taxon>
        <taxon>Pseudomonadati</taxon>
        <taxon>Pseudomonadota</taxon>
        <taxon>Alphaproteobacteria</taxon>
        <taxon>Rhodobacterales</taxon>
        <taxon>Paracoccaceae</taxon>
        <taxon>Antarcticimicrobium</taxon>
    </lineage>
</organism>
<dbReference type="Pfam" id="PF01370">
    <property type="entry name" value="Epimerase"/>
    <property type="match status" value="1"/>
</dbReference>
<keyword evidence="3" id="KW-1185">Reference proteome</keyword>
<evidence type="ECO:0000313" key="3">
    <source>
        <dbReference type="Proteomes" id="UP000295301"/>
    </source>
</evidence>
<dbReference type="EMBL" id="SMUV01000065">
    <property type="protein sequence ID" value="TDK47463.1"/>
    <property type="molecule type" value="Genomic_DNA"/>
</dbReference>
<dbReference type="InterPro" id="IPR001509">
    <property type="entry name" value="Epimerase_deHydtase"/>
</dbReference>
<dbReference type="InterPro" id="IPR036291">
    <property type="entry name" value="NAD(P)-bd_dom_sf"/>
</dbReference>
<gene>
    <name evidence="2" type="ORF">E1832_11295</name>
</gene>
<proteinExistence type="predicted"/>
<dbReference type="SUPFAM" id="SSF51735">
    <property type="entry name" value="NAD(P)-binding Rossmann-fold domains"/>
    <property type="match status" value="1"/>
</dbReference>
<accession>A0A4R5V635</accession>
<evidence type="ECO:0000259" key="1">
    <source>
        <dbReference type="Pfam" id="PF01370"/>
    </source>
</evidence>
<comment type="caution">
    <text evidence="2">The sequence shown here is derived from an EMBL/GenBank/DDBJ whole genome shotgun (WGS) entry which is preliminary data.</text>
</comment>
<protein>
    <submittedName>
        <fullName evidence="2">NAD-dependent epimerase/dehydratase family protein</fullName>
    </submittedName>
</protein>
<dbReference type="OrthoDB" id="9801785at2"/>
<name>A0A4R5V635_9RHOB</name>
<dbReference type="Proteomes" id="UP000295301">
    <property type="component" value="Unassembled WGS sequence"/>
</dbReference>
<evidence type="ECO:0000313" key="2">
    <source>
        <dbReference type="EMBL" id="TDK47463.1"/>
    </source>
</evidence>